<dbReference type="InterPro" id="IPR029033">
    <property type="entry name" value="His_PPase_superfam"/>
</dbReference>
<feature type="chain" id="PRO_5035824130" description="3-phytase" evidence="4">
    <location>
        <begin position="19"/>
        <end position="388"/>
    </location>
</feature>
<reference evidence="5 6" key="1">
    <citation type="submission" date="2018-05" db="EMBL/GenBank/DDBJ databases">
        <title>Genome sequencing and assembly of the regulated plant pathogen Lachnellula willkommii and related sister species for the development of diagnostic species identification markers.</title>
        <authorList>
            <person name="Giroux E."/>
            <person name="Bilodeau G."/>
        </authorList>
    </citation>
    <scope>NUCLEOTIDE SEQUENCE [LARGE SCALE GENOMIC DNA]</scope>
    <source>
        <strain evidence="5 6">CBS 268.59</strain>
    </source>
</reference>
<evidence type="ECO:0000313" key="5">
    <source>
        <dbReference type="EMBL" id="TVY60833.1"/>
    </source>
</evidence>
<dbReference type="PANTHER" id="PTHR20963">
    <property type="entry name" value="MULTIPLE INOSITOL POLYPHOSPHATE PHOSPHATASE-RELATED"/>
    <property type="match status" value="1"/>
</dbReference>
<evidence type="ECO:0000256" key="4">
    <source>
        <dbReference type="SAM" id="SignalP"/>
    </source>
</evidence>
<protein>
    <recommendedName>
        <fullName evidence="2">3-phytase</fullName>
        <ecNumber evidence="2">3.1.3.8</ecNumber>
    </recommendedName>
</protein>
<evidence type="ECO:0000313" key="6">
    <source>
        <dbReference type="Proteomes" id="UP000469558"/>
    </source>
</evidence>
<dbReference type="AlphaFoldDB" id="A0A8T9BTN0"/>
<dbReference type="EC" id="3.1.3.8" evidence="2"/>
<keyword evidence="4" id="KW-0732">Signal</keyword>
<dbReference type="Gene3D" id="3.40.50.1240">
    <property type="entry name" value="Phosphoglycerate mutase-like"/>
    <property type="match status" value="1"/>
</dbReference>
<dbReference type="OrthoDB" id="6509975at2759"/>
<dbReference type="Pfam" id="PF00328">
    <property type="entry name" value="His_Phos_2"/>
    <property type="match status" value="1"/>
</dbReference>
<dbReference type="Proteomes" id="UP000469558">
    <property type="component" value="Unassembled WGS sequence"/>
</dbReference>
<evidence type="ECO:0000256" key="3">
    <source>
        <dbReference type="ARBA" id="ARBA00022801"/>
    </source>
</evidence>
<keyword evidence="3" id="KW-0378">Hydrolase</keyword>
<evidence type="ECO:0000256" key="1">
    <source>
        <dbReference type="ARBA" id="ARBA00005375"/>
    </source>
</evidence>
<dbReference type="InterPro" id="IPR033379">
    <property type="entry name" value="Acid_Pase_AS"/>
</dbReference>
<feature type="signal peptide" evidence="4">
    <location>
        <begin position="1"/>
        <end position="18"/>
    </location>
</feature>
<evidence type="ECO:0000256" key="2">
    <source>
        <dbReference type="ARBA" id="ARBA00012632"/>
    </source>
</evidence>
<gene>
    <name evidence="5" type="primary">PHYA_0</name>
    <name evidence="5" type="ORF">LSUE1_G008593</name>
</gene>
<dbReference type="PROSITE" id="PS00616">
    <property type="entry name" value="HIS_ACID_PHOSPHAT_1"/>
    <property type="match status" value="1"/>
</dbReference>
<proteinExistence type="inferred from homology"/>
<dbReference type="GO" id="GO:0003993">
    <property type="term" value="F:acid phosphatase activity"/>
    <property type="evidence" value="ECO:0007669"/>
    <property type="project" value="TreeGrafter"/>
</dbReference>
<name>A0A8T9BTN0_9HELO</name>
<dbReference type="PANTHER" id="PTHR20963:SF24">
    <property type="entry name" value="3-PHYTASE B"/>
    <property type="match status" value="1"/>
</dbReference>
<dbReference type="EMBL" id="QGMK01002087">
    <property type="protein sequence ID" value="TVY60833.1"/>
    <property type="molecule type" value="Genomic_DNA"/>
</dbReference>
<dbReference type="SUPFAM" id="SSF53254">
    <property type="entry name" value="Phosphoglycerate mutase-like"/>
    <property type="match status" value="1"/>
</dbReference>
<comment type="similarity">
    <text evidence="1">Belongs to the histidine acid phosphatase family.</text>
</comment>
<dbReference type="GO" id="GO:0016158">
    <property type="term" value="F:inositol hexakisphosphate 3-phosphatase activity"/>
    <property type="evidence" value="ECO:0007669"/>
    <property type="project" value="UniProtKB-EC"/>
</dbReference>
<accession>A0A8T9BTN0</accession>
<sequence>MYILSPLLVASSASTVAAQCDTVETGYQCDTDISHNWGNYAPYFSIPSNISNETPPGCTISFVNLLSRHGARFPTTSKTTDYEELFEQIDSDTTSYSAAYAFIKNYTYSLGANDLTAFGQQEMINSGIKFYGRYKALTELYTPFFRSSSDGRVVGSAQNFSQGFHQARGAVDPTYPYPIEVISEDSGQNNTLYAQLCTNYEDGPDSDISDDAEDTWRDVWIADVKTRVNDNLVGASLSKSQIIYLMDQCPFNTISHPAGTLSPFCALFNTTEWTSYAYYRTLSKWRGFAAELLARMTSNLTYVTSKNSYTSINHTLDSSAAAFPLGPAYPLYADFSHDDDLSSIFAALGLYNGTKDLSNTTLESTSQTGGYSVGWTVPFAARAYFEKM</sequence>
<keyword evidence="6" id="KW-1185">Reference proteome</keyword>
<organism evidence="5 6">
    <name type="scientific">Lachnellula suecica</name>
    <dbReference type="NCBI Taxonomy" id="602035"/>
    <lineage>
        <taxon>Eukaryota</taxon>
        <taxon>Fungi</taxon>
        <taxon>Dikarya</taxon>
        <taxon>Ascomycota</taxon>
        <taxon>Pezizomycotina</taxon>
        <taxon>Leotiomycetes</taxon>
        <taxon>Helotiales</taxon>
        <taxon>Lachnaceae</taxon>
        <taxon>Lachnellula</taxon>
    </lineage>
</organism>
<feature type="non-terminal residue" evidence="5">
    <location>
        <position position="1"/>
    </location>
</feature>
<dbReference type="InterPro" id="IPR000560">
    <property type="entry name" value="His_Pase_clade-2"/>
</dbReference>
<dbReference type="CDD" id="cd07061">
    <property type="entry name" value="HP_HAP_like"/>
    <property type="match status" value="1"/>
</dbReference>
<comment type="caution">
    <text evidence="5">The sequence shown here is derived from an EMBL/GenBank/DDBJ whole genome shotgun (WGS) entry which is preliminary data.</text>
</comment>